<sequence length="472" mass="54622">MSLETGAIFSTIQSAFNDKKYKDVLEQVNVAIDLVKSHNERFIVAKLYDIKINSYMFIGLPARAHETLTEFHSFIEQYGTVESAIWFHLCAVNLWESGSSAIDGIVYRHVKKALAYGTETTDPNLKRRVYGMMSSYLMNIGKYERSCDYLELAFFYAQLTVEQKQVKESLIYSMMVDLVYLNTVLERFSIAENINNVVYQHMDDMSSYQKGIILQNCGYLFMQQGNYERAIEEFQQLALYTDTFKDTSLKAIAYQYMCECMEKINHPDLIKMFKMQVKVLNDLLDERETEHALEAEMNIQRNQILHQTSIDALTDIYNRKYFELEAAKILQHLDKSTYTLLAIIDLDYFKQINDTYGHLIGDEALKTVGSRLKTFALQKKAIVGRYGGDEFLLICSNKNRRRLEGFAETLHRDLSLLTVENDSNIIHLSFSIGLTLTNRLDSLKPLLHQADEALYSVKKNGRGYFAFYHDNT</sequence>
<dbReference type="CDD" id="cd01949">
    <property type="entry name" value="GGDEF"/>
    <property type="match status" value="1"/>
</dbReference>
<name>A0AAW9NQ17_9BACL</name>
<accession>A0AAW9NQ17</accession>
<dbReference type="EC" id="2.7.7.65" evidence="2"/>
<keyword evidence="3" id="KW-1185">Reference proteome</keyword>
<dbReference type="SUPFAM" id="SSF48452">
    <property type="entry name" value="TPR-like"/>
    <property type="match status" value="1"/>
</dbReference>
<gene>
    <name evidence="2" type="ORF">P9B03_04955</name>
</gene>
<dbReference type="AlphaFoldDB" id="A0AAW9NQ17"/>
<dbReference type="Pfam" id="PF00990">
    <property type="entry name" value="GGDEF"/>
    <property type="match status" value="1"/>
</dbReference>
<dbReference type="EMBL" id="JARSFG010000007">
    <property type="protein sequence ID" value="MEC1177824.1"/>
    <property type="molecule type" value="Genomic_DNA"/>
</dbReference>
<protein>
    <submittedName>
        <fullName evidence="2">GGDEF domain-containing protein</fullName>
        <ecNumber evidence="2">2.7.7.65</ecNumber>
    </submittedName>
</protein>
<dbReference type="InterPro" id="IPR000160">
    <property type="entry name" value="GGDEF_dom"/>
</dbReference>
<dbReference type="InterPro" id="IPR043128">
    <property type="entry name" value="Rev_trsase/Diguanyl_cyclase"/>
</dbReference>
<comment type="caution">
    <text evidence="2">The sequence shown here is derived from an EMBL/GenBank/DDBJ whole genome shotgun (WGS) entry which is preliminary data.</text>
</comment>
<evidence type="ECO:0000259" key="1">
    <source>
        <dbReference type="PROSITE" id="PS50887"/>
    </source>
</evidence>
<dbReference type="GO" id="GO:0005886">
    <property type="term" value="C:plasma membrane"/>
    <property type="evidence" value="ECO:0007669"/>
    <property type="project" value="TreeGrafter"/>
</dbReference>
<dbReference type="SUPFAM" id="SSF55073">
    <property type="entry name" value="Nucleotide cyclase"/>
    <property type="match status" value="1"/>
</dbReference>
<dbReference type="Gene3D" id="3.30.70.270">
    <property type="match status" value="1"/>
</dbReference>
<dbReference type="Proteomes" id="UP001344888">
    <property type="component" value="Unassembled WGS sequence"/>
</dbReference>
<dbReference type="GO" id="GO:0043709">
    <property type="term" value="P:cell adhesion involved in single-species biofilm formation"/>
    <property type="evidence" value="ECO:0007669"/>
    <property type="project" value="TreeGrafter"/>
</dbReference>
<dbReference type="GO" id="GO:1902201">
    <property type="term" value="P:negative regulation of bacterial-type flagellum-dependent cell motility"/>
    <property type="evidence" value="ECO:0007669"/>
    <property type="project" value="TreeGrafter"/>
</dbReference>
<evidence type="ECO:0000313" key="3">
    <source>
        <dbReference type="Proteomes" id="UP001344888"/>
    </source>
</evidence>
<dbReference type="InterPro" id="IPR029787">
    <property type="entry name" value="Nucleotide_cyclase"/>
</dbReference>
<keyword evidence="2" id="KW-0548">Nucleotidyltransferase</keyword>
<dbReference type="NCBIfam" id="TIGR00254">
    <property type="entry name" value="GGDEF"/>
    <property type="match status" value="1"/>
</dbReference>
<dbReference type="InterPro" id="IPR050469">
    <property type="entry name" value="Diguanylate_Cyclase"/>
</dbReference>
<proteinExistence type="predicted"/>
<dbReference type="GO" id="GO:0052621">
    <property type="term" value="F:diguanylate cyclase activity"/>
    <property type="evidence" value="ECO:0007669"/>
    <property type="project" value="UniProtKB-EC"/>
</dbReference>
<dbReference type="InterPro" id="IPR011990">
    <property type="entry name" value="TPR-like_helical_dom_sf"/>
</dbReference>
<dbReference type="PROSITE" id="PS50887">
    <property type="entry name" value="GGDEF"/>
    <property type="match status" value="1"/>
</dbReference>
<reference evidence="2 3" key="1">
    <citation type="submission" date="2023-03" db="EMBL/GenBank/DDBJ databases">
        <title>Bacillus Genome Sequencing.</title>
        <authorList>
            <person name="Dunlap C."/>
        </authorList>
    </citation>
    <scope>NUCLEOTIDE SEQUENCE [LARGE SCALE GENOMIC DNA]</scope>
    <source>
        <strain evidence="2 3">B-59205</strain>
    </source>
</reference>
<dbReference type="PANTHER" id="PTHR45138:SF9">
    <property type="entry name" value="DIGUANYLATE CYCLASE DGCM-RELATED"/>
    <property type="match status" value="1"/>
</dbReference>
<dbReference type="RefSeq" id="WP_326122302.1">
    <property type="nucleotide sequence ID" value="NZ_JARSFG010000007.1"/>
</dbReference>
<organism evidence="2 3">
    <name type="scientific">Metasolibacillus meyeri</name>
    <dbReference type="NCBI Taxonomy" id="1071052"/>
    <lineage>
        <taxon>Bacteria</taxon>
        <taxon>Bacillati</taxon>
        <taxon>Bacillota</taxon>
        <taxon>Bacilli</taxon>
        <taxon>Bacillales</taxon>
        <taxon>Caryophanaceae</taxon>
        <taxon>Metasolibacillus</taxon>
    </lineage>
</organism>
<keyword evidence="2" id="KW-0808">Transferase</keyword>
<evidence type="ECO:0000313" key="2">
    <source>
        <dbReference type="EMBL" id="MEC1177824.1"/>
    </source>
</evidence>
<dbReference type="SMART" id="SM00267">
    <property type="entry name" value="GGDEF"/>
    <property type="match status" value="1"/>
</dbReference>
<dbReference type="PANTHER" id="PTHR45138">
    <property type="entry name" value="REGULATORY COMPONENTS OF SENSORY TRANSDUCTION SYSTEM"/>
    <property type="match status" value="1"/>
</dbReference>
<feature type="domain" description="GGDEF" evidence="1">
    <location>
        <begin position="337"/>
        <end position="470"/>
    </location>
</feature>